<evidence type="ECO:0000256" key="1">
    <source>
        <dbReference type="SAM" id="MobiDB-lite"/>
    </source>
</evidence>
<feature type="region of interest" description="Disordered" evidence="1">
    <location>
        <begin position="1"/>
        <end position="24"/>
    </location>
</feature>
<dbReference type="EMBL" id="JASSZA010000020">
    <property type="protein sequence ID" value="KAK2086125.1"/>
    <property type="molecule type" value="Genomic_DNA"/>
</dbReference>
<keyword evidence="3" id="KW-1185">Reference proteome</keyword>
<feature type="compositionally biased region" description="Polar residues" evidence="1">
    <location>
        <begin position="71"/>
        <end position="83"/>
    </location>
</feature>
<gene>
    <name evidence="2" type="ORF">P7K49_035550</name>
</gene>
<feature type="compositionally biased region" description="Polar residues" evidence="1">
    <location>
        <begin position="1"/>
        <end position="10"/>
    </location>
</feature>
<evidence type="ECO:0000313" key="2">
    <source>
        <dbReference type="EMBL" id="KAK2086125.1"/>
    </source>
</evidence>
<feature type="region of interest" description="Disordered" evidence="1">
    <location>
        <begin position="57"/>
        <end position="83"/>
    </location>
</feature>
<dbReference type="Proteomes" id="UP001266305">
    <property type="component" value="Unassembled WGS sequence"/>
</dbReference>
<reference evidence="2 3" key="1">
    <citation type="submission" date="2023-05" db="EMBL/GenBank/DDBJ databases">
        <title>B98-5 Cell Line De Novo Hybrid Assembly: An Optical Mapping Approach.</title>
        <authorList>
            <person name="Kananen K."/>
            <person name="Auerbach J.A."/>
            <person name="Kautto E."/>
            <person name="Blachly J.S."/>
        </authorList>
    </citation>
    <scope>NUCLEOTIDE SEQUENCE [LARGE SCALE GENOMIC DNA]</scope>
    <source>
        <strain evidence="2">B95-8</strain>
        <tissue evidence="2">Cell line</tissue>
    </source>
</reference>
<proteinExistence type="predicted"/>
<comment type="caution">
    <text evidence="2">The sequence shown here is derived from an EMBL/GenBank/DDBJ whole genome shotgun (WGS) entry which is preliminary data.</text>
</comment>
<protein>
    <submittedName>
        <fullName evidence="2">Uncharacterized protein</fullName>
    </submittedName>
</protein>
<name>A0ABQ9TNL1_SAGOE</name>
<organism evidence="2 3">
    <name type="scientific">Saguinus oedipus</name>
    <name type="common">Cotton-top tamarin</name>
    <name type="synonym">Oedipomidas oedipus</name>
    <dbReference type="NCBI Taxonomy" id="9490"/>
    <lineage>
        <taxon>Eukaryota</taxon>
        <taxon>Metazoa</taxon>
        <taxon>Chordata</taxon>
        <taxon>Craniata</taxon>
        <taxon>Vertebrata</taxon>
        <taxon>Euteleostomi</taxon>
        <taxon>Mammalia</taxon>
        <taxon>Eutheria</taxon>
        <taxon>Euarchontoglires</taxon>
        <taxon>Primates</taxon>
        <taxon>Haplorrhini</taxon>
        <taxon>Platyrrhini</taxon>
        <taxon>Cebidae</taxon>
        <taxon>Callitrichinae</taxon>
        <taxon>Saguinus</taxon>
    </lineage>
</organism>
<sequence>MHPGAQQLSKESTHRAAPQAGISSSSTYSEVWEFPGCAATLLPPSHLHWLLHCQSPSTGSALMPPHPQARQDFSTTELSSRTN</sequence>
<evidence type="ECO:0000313" key="3">
    <source>
        <dbReference type="Proteomes" id="UP001266305"/>
    </source>
</evidence>
<accession>A0ABQ9TNL1</accession>